<dbReference type="RefSeq" id="WP_186804664.1">
    <property type="nucleotide sequence ID" value="NZ_CP019646.1"/>
</dbReference>
<evidence type="ECO:0000256" key="1">
    <source>
        <dbReference type="ARBA" id="ARBA00010688"/>
    </source>
</evidence>
<comment type="similarity">
    <text evidence="1">Belongs to the carbohydrate kinase PfkB family.</text>
</comment>
<name>A0A1Q2MG59_9BACT</name>
<organism evidence="5 6">
    <name type="scientific">Limihaloglobus sulfuriphilus</name>
    <dbReference type="NCBI Taxonomy" id="1851148"/>
    <lineage>
        <taxon>Bacteria</taxon>
        <taxon>Pseudomonadati</taxon>
        <taxon>Planctomycetota</taxon>
        <taxon>Phycisphaerae</taxon>
        <taxon>Sedimentisphaerales</taxon>
        <taxon>Sedimentisphaeraceae</taxon>
        <taxon>Limihaloglobus</taxon>
    </lineage>
</organism>
<keyword evidence="3 5" id="KW-0418">Kinase</keyword>
<protein>
    <submittedName>
        <fullName evidence="5">Fructoselysine 6-kinase</fullName>
    </submittedName>
</protein>
<dbReference type="AlphaFoldDB" id="A0A1Q2MG59"/>
<evidence type="ECO:0000256" key="2">
    <source>
        <dbReference type="ARBA" id="ARBA00022679"/>
    </source>
</evidence>
<dbReference type="EMBL" id="CP019646">
    <property type="protein sequence ID" value="AQQ71538.1"/>
    <property type="molecule type" value="Genomic_DNA"/>
</dbReference>
<dbReference type="Proteomes" id="UP000188181">
    <property type="component" value="Chromosome"/>
</dbReference>
<dbReference type="GO" id="GO:0016301">
    <property type="term" value="F:kinase activity"/>
    <property type="evidence" value="ECO:0007669"/>
    <property type="project" value="UniProtKB-KW"/>
</dbReference>
<dbReference type="PANTHER" id="PTHR43085:SF57">
    <property type="entry name" value="CARBOHYDRATE KINASE PFKB DOMAIN-CONTAINING PROTEIN"/>
    <property type="match status" value="1"/>
</dbReference>
<accession>A0A1Q2MG59</accession>
<dbReference type="InterPro" id="IPR011611">
    <property type="entry name" value="PfkB_dom"/>
</dbReference>
<keyword evidence="6" id="KW-1185">Reference proteome</keyword>
<dbReference type="STRING" id="1851148.SMSP2_01912"/>
<gene>
    <name evidence="5" type="ORF">SMSP2_01912</name>
</gene>
<evidence type="ECO:0000313" key="5">
    <source>
        <dbReference type="EMBL" id="AQQ71538.1"/>
    </source>
</evidence>
<dbReference type="InterPro" id="IPR050306">
    <property type="entry name" value="PfkB_Carbo_kinase"/>
</dbReference>
<feature type="domain" description="Carbohydrate kinase PfkB" evidence="4">
    <location>
        <begin position="33"/>
        <end position="349"/>
    </location>
</feature>
<sequence length="400" mass="43706">MNKQYDVMIAGHLCLDIIPLFPDTGIRDISEILRPGKLVNVENAKISTGGPVSNTGLNMKKLGMNVCFCSCVGDDQFGKIALDMLSHSGNADGIKVLEGKASSYTIVVAPPGIDRIFLHNPGTNDIFCADDLNTDLIKQSRHFHLGYPPLMEKMYTNEGKELAKIFRIAKECGATTSCDMTLPDPASASGKAPWRKILENILPYVDIHVPSIEETFYMLYPEKFLEMKKQHNNAELIDFISPEQYAAIADEILAMGAKMTTLKSGHRGFYIKTASKDKFAGLGAAKPADADNWADRELWSPAYTVEKFGSATGSGDSSIAGLLSGYLKGLTIEQSLKYAVCLGYQNVCVLDAVSGIKDWETSTSMIKAGMPLIDTHIDSQGWKYHDSLTLWAGPGDMLNK</sequence>
<dbReference type="Pfam" id="PF00294">
    <property type="entry name" value="PfkB"/>
    <property type="match status" value="1"/>
</dbReference>
<keyword evidence="2" id="KW-0808">Transferase</keyword>
<reference evidence="6" key="1">
    <citation type="submission" date="2017-02" db="EMBL/GenBank/DDBJ databases">
        <title>Comparative genomics and description of representatives of a novel lineage of planctomycetes thriving in anoxic sediments.</title>
        <authorList>
            <person name="Spring S."/>
            <person name="Bunk B."/>
            <person name="Sproer C."/>
        </authorList>
    </citation>
    <scope>NUCLEOTIDE SEQUENCE [LARGE SCALE GENOMIC DNA]</scope>
    <source>
        <strain evidence="6">SM-Chi-D1</strain>
    </source>
</reference>
<proteinExistence type="inferred from homology"/>
<dbReference type="InterPro" id="IPR029056">
    <property type="entry name" value="Ribokinase-like"/>
</dbReference>
<dbReference type="PANTHER" id="PTHR43085">
    <property type="entry name" value="HEXOKINASE FAMILY MEMBER"/>
    <property type="match status" value="1"/>
</dbReference>
<evidence type="ECO:0000259" key="4">
    <source>
        <dbReference type="Pfam" id="PF00294"/>
    </source>
</evidence>
<dbReference type="Gene3D" id="3.40.1190.20">
    <property type="match status" value="1"/>
</dbReference>
<dbReference type="KEGG" id="pbas:SMSP2_01912"/>
<evidence type="ECO:0000313" key="6">
    <source>
        <dbReference type="Proteomes" id="UP000188181"/>
    </source>
</evidence>
<evidence type="ECO:0000256" key="3">
    <source>
        <dbReference type="ARBA" id="ARBA00022777"/>
    </source>
</evidence>
<dbReference type="SUPFAM" id="SSF53613">
    <property type="entry name" value="Ribokinase-like"/>
    <property type="match status" value="1"/>
</dbReference>